<feature type="transmembrane region" description="Helical" evidence="5">
    <location>
        <begin position="289"/>
        <end position="310"/>
    </location>
</feature>
<feature type="transmembrane region" description="Helical" evidence="5">
    <location>
        <begin position="200"/>
        <end position="222"/>
    </location>
</feature>
<name>A0A672J7F3_SALFA</name>
<feature type="transmembrane region" description="Helical" evidence="5">
    <location>
        <begin position="71"/>
        <end position="89"/>
    </location>
</feature>
<sequence length="434" mass="47837">MPLCTECLVFLVTSGCCSGMSVILPTIWKYLQNFEAEPFFLGLTLSAFSLSGLLFGPLFGLYSDQTHTTKSVIVIAVVFQVAGNLMYFMGYSKWIVLSSRFVSGIGAGVGSSIFGFLTKVTASVDRASVFATVMACRQAGLLIGPGFNFFLRLCEFHLGPLVISKYNAPGLFMCLVWTCFTLVVIFFLREEKPLIGPEELVGIFIFNLILFKHFLLSHLSALTLTADYFSFFLICLNASVFLFAPEFLREEVVVLLAAQFVILFNQTVLETMVTPLTQKLFSFGELENSFMYCLGGLVIIVGFVFVRWMTRCVEERVVLSIGLGLSNVACAWFLVFLANPQGSFAWQMAEFVVGFFLQVAALPFISVAQVSLFSKVTSEKTQGFSQGVRRSVGGLATILGPLWAGGLTDNMYIMMGVMMGLLVLLTVRKIEISL</sequence>
<dbReference type="Gene3D" id="1.20.1250.20">
    <property type="entry name" value="MFS general substrate transporter like domains"/>
    <property type="match status" value="1"/>
</dbReference>
<dbReference type="InterPro" id="IPR011701">
    <property type="entry name" value="MFS"/>
</dbReference>
<dbReference type="InterPro" id="IPR051068">
    <property type="entry name" value="MFS_Domain-Containing_Protein"/>
</dbReference>
<dbReference type="InterPro" id="IPR001958">
    <property type="entry name" value="Tet-R_TetA/multi-R_MdtG-like"/>
</dbReference>
<dbReference type="Pfam" id="PF07690">
    <property type="entry name" value="MFS_1"/>
    <property type="match status" value="1"/>
</dbReference>
<evidence type="ECO:0000256" key="2">
    <source>
        <dbReference type="ARBA" id="ARBA00022692"/>
    </source>
</evidence>
<evidence type="ECO:0000256" key="3">
    <source>
        <dbReference type="ARBA" id="ARBA00022989"/>
    </source>
</evidence>
<feature type="transmembrane region" description="Helical" evidence="5">
    <location>
        <begin position="39"/>
        <end position="59"/>
    </location>
</feature>
<feature type="transmembrane region" description="Helical" evidence="5">
    <location>
        <begin position="317"/>
        <end position="338"/>
    </location>
</feature>
<dbReference type="GO" id="GO:0016020">
    <property type="term" value="C:membrane"/>
    <property type="evidence" value="ECO:0007669"/>
    <property type="project" value="UniProtKB-SubCell"/>
</dbReference>
<feature type="transmembrane region" description="Helical" evidence="5">
    <location>
        <begin position="129"/>
        <end position="150"/>
    </location>
</feature>
<feature type="transmembrane region" description="Helical" evidence="5">
    <location>
        <begin position="344"/>
        <end position="366"/>
    </location>
</feature>
<feature type="transmembrane region" description="Helical" evidence="5">
    <location>
        <begin position="170"/>
        <end position="188"/>
    </location>
</feature>
<dbReference type="InterPro" id="IPR036259">
    <property type="entry name" value="MFS_trans_sf"/>
</dbReference>
<reference evidence="7" key="3">
    <citation type="submission" date="2025-09" db="UniProtKB">
        <authorList>
            <consortium name="Ensembl"/>
        </authorList>
    </citation>
    <scope>IDENTIFICATION</scope>
</reference>
<keyword evidence="8" id="KW-1185">Reference proteome</keyword>
<evidence type="ECO:0000313" key="8">
    <source>
        <dbReference type="Proteomes" id="UP000472267"/>
    </source>
</evidence>
<comment type="subcellular location">
    <subcellularLocation>
        <location evidence="1">Membrane</location>
        <topology evidence="1">Multi-pass membrane protein</topology>
    </subcellularLocation>
</comment>
<feature type="domain" description="Major facilitator superfamily (MFS) profile" evidence="6">
    <location>
        <begin position="1"/>
        <end position="434"/>
    </location>
</feature>
<evidence type="ECO:0000256" key="1">
    <source>
        <dbReference type="ARBA" id="ARBA00004141"/>
    </source>
</evidence>
<reference evidence="7" key="2">
    <citation type="submission" date="2025-08" db="UniProtKB">
        <authorList>
            <consortium name="Ensembl"/>
        </authorList>
    </citation>
    <scope>IDENTIFICATION</scope>
</reference>
<feature type="transmembrane region" description="Helical" evidence="5">
    <location>
        <begin position="387"/>
        <end position="404"/>
    </location>
</feature>
<organism evidence="7 8">
    <name type="scientific">Salarias fasciatus</name>
    <name type="common">Jewelled blenny</name>
    <name type="synonym">Blennius fasciatus</name>
    <dbReference type="NCBI Taxonomy" id="181472"/>
    <lineage>
        <taxon>Eukaryota</taxon>
        <taxon>Metazoa</taxon>
        <taxon>Chordata</taxon>
        <taxon>Craniata</taxon>
        <taxon>Vertebrata</taxon>
        <taxon>Euteleostomi</taxon>
        <taxon>Actinopterygii</taxon>
        <taxon>Neopterygii</taxon>
        <taxon>Teleostei</taxon>
        <taxon>Neoteleostei</taxon>
        <taxon>Acanthomorphata</taxon>
        <taxon>Ovalentaria</taxon>
        <taxon>Blenniimorphae</taxon>
        <taxon>Blenniiformes</taxon>
        <taxon>Blennioidei</taxon>
        <taxon>Blenniidae</taxon>
        <taxon>Salariinae</taxon>
        <taxon>Salarias</taxon>
    </lineage>
</organism>
<dbReference type="InterPro" id="IPR020846">
    <property type="entry name" value="MFS_dom"/>
</dbReference>
<accession>A0A672J7F3</accession>
<dbReference type="OMA" id="IFLRLCN"/>
<feature type="transmembrane region" description="Helical" evidence="5">
    <location>
        <begin position="252"/>
        <end position="269"/>
    </location>
</feature>
<dbReference type="Ensembl" id="ENSSFAT00005050721.1">
    <property type="protein sequence ID" value="ENSSFAP00005049102.1"/>
    <property type="gene ID" value="ENSSFAG00005023759.1"/>
</dbReference>
<keyword evidence="3 5" id="KW-1133">Transmembrane helix</keyword>
<evidence type="ECO:0000256" key="4">
    <source>
        <dbReference type="ARBA" id="ARBA00023136"/>
    </source>
</evidence>
<dbReference type="PANTHER" id="PTHR23510">
    <property type="entry name" value="INNER MEMBRANE TRANSPORT PROTEIN YAJR"/>
    <property type="match status" value="1"/>
</dbReference>
<dbReference type="GO" id="GO:0022857">
    <property type="term" value="F:transmembrane transporter activity"/>
    <property type="evidence" value="ECO:0007669"/>
    <property type="project" value="InterPro"/>
</dbReference>
<dbReference type="SUPFAM" id="SSF103473">
    <property type="entry name" value="MFS general substrate transporter"/>
    <property type="match status" value="1"/>
</dbReference>
<evidence type="ECO:0000256" key="5">
    <source>
        <dbReference type="SAM" id="Phobius"/>
    </source>
</evidence>
<dbReference type="PANTHER" id="PTHR23510:SF56">
    <property type="entry name" value="MAJOR FACILITATOR SUPERFAMILY DOMAIN-CONTAINING PROTEIN 8-LIKE"/>
    <property type="match status" value="1"/>
</dbReference>
<feature type="transmembrane region" description="Helical" evidence="5">
    <location>
        <begin position="228"/>
        <end position="245"/>
    </location>
</feature>
<reference evidence="7" key="1">
    <citation type="submission" date="2019-06" db="EMBL/GenBank/DDBJ databases">
        <authorList>
            <consortium name="Wellcome Sanger Institute Data Sharing"/>
        </authorList>
    </citation>
    <scope>NUCLEOTIDE SEQUENCE [LARGE SCALE GENOMIC DNA]</scope>
</reference>
<gene>
    <name evidence="7" type="primary">mfsd8l1</name>
</gene>
<proteinExistence type="predicted"/>
<dbReference type="AlphaFoldDB" id="A0A672J7F3"/>
<dbReference type="Proteomes" id="UP000472267">
    <property type="component" value="Chromosome 23"/>
</dbReference>
<evidence type="ECO:0000259" key="6">
    <source>
        <dbReference type="PROSITE" id="PS50850"/>
    </source>
</evidence>
<dbReference type="PROSITE" id="PS50850">
    <property type="entry name" value="MFS"/>
    <property type="match status" value="1"/>
</dbReference>
<feature type="transmembrane region" description="Helical" evidence="5">
    <location>
        <begin position="7"/>
        <end position="27"/>
    </location>
</feature>
<keyword evidence="4 5" id="KW-0472">Membrane</keyword>
<protein>
    <recommendedName>
        <fullName evidence="6">Major facilitator superfamily (MFS) profile domain-containing protein</fullName>
    </recommendedName>
</protein>
<keyword evidence="2 5" id="KW-0812">Transmembrane</keyword>
<feature type="transmembrane region" description="Helical" evidence="5">
    <location>
        <begin position="410"/>
        <end position="427"/>
    </location>
</feature>
<evidence type="ECO:0000313" key="7">
    <source>
        <dbReference type="Ensembl" id="ENSSFAP00005049102.1"/>
    </source>
</evidence>
<feature type="transmembrane region" description="Helical" evidence="5">
    <location>
        <begin position="95"/>
        <end position="117"/>
    </location>
</feature>
<dbReference type="PRINTS" id="PR01035">
    <property type="entry name" value="TCRTETA"/>
</dbReference>